<evidence type="ECO:0000256" key="11">
    <source>
        <dbReference type="ARBA" id="ARBA00063378"/>
    </source>
</evidence>
<accession>A0A8C2PFQ3</accession>
<feature type="domain" description="CCHC-type" evidence="14">
    <location>
        <begin position="243"/>
        <end position="257"/>
    </location>
</feature>
<organism evidence="15">
    <name type="scientific">Capra hircus</name>
    <name type="common">Goat</name>
    <dbReference type="NCBI Taxonomy" id="9925"/>
    <lineage>
        <taxon>Eukaryota</taxon>
        <taxon>Metazoa</taxon>
        <taxon>Chordata</taxon>
        <taxon>Craniata</taxon>
        <taxon>Vertebrata</taxon>
        <taxon>Euteleostomi</taxon>
        <taxon>Mammalia</taxon>
        <taxon>Eutheria</taxon>
        <taxon>Laurasiatheria</taxon>
        <taxon>Artiodactyla</taxon>
        <taxon>Ruminantia</taxon>
        <taxon>Pecora</taxon>
        <taxon>Bovidae</taxon>
        <taxon>Caprinae</taxon>
        <taxon>Capra</taxon>
    </lineage>
</organism>
<comment type="subcellular location">
    <subcellularLocation>
        <location evidence="1">Nucleus</location>
        <location evidence="1">Nucleolus</location>
    </subcellularLocation>
</comment>
<keyword evidence="6" id="KW-0862">Zinc</keyword>
<evidence type="ECO:0000256" key="6">
    <source>
        <dbReference type="ARBA" id="ARBA00022833"/>
    </source>
</evidence>
<dbReference type="Pfam" id="PF00098">
    <property type="entry name" value="zf-CCHC"/>
    <property type="match status" value="1"/>
</dbReference>
<evidence type="ECO:0000259" key="14">
    <source>
        <dbReference type="PROSITE" id="PS50158"/>
    </source>
</evidence>
<keyword evidence="7" id="KW-0832">Ubl conjugation</keyword>
<evidence type="ECO:0000256" key="13">
    <source>
        <dbReference type="SAM" id="MobiDB-lite"/>
    </source>
</evidence>
<keyword evidence="8" id="KW-0539">Nucleus</keyword>
<dbReference type="PROSITE" id="PS50158">
    <property type="entry name" value="ZF_CCHC"/>
    <property type="match status" value="2"/>
</dbReference>
<dbReference type="SMART" id="SM00343">
    <property type="entry name" value="ZnF_C2HC"/>
    <property type="match status" value="4"/>
</dbReference>
<reference evidence="15" key="1">
    <citation type="submission" date="2019-03" db="EMBL/GenBank/DDBJ databases">
        <title>Genome sequencing and reference-guided assembly of Black Bengal Goat (Capra hircus).</title>
        <authorList>
            <person name="Siddiki A.Z."/>
            <person name="Baten A."/>
            <person name="Billah M."/>
            <person name="Alam M.A.U."/>
            <person name="Shawrob K.S.M."/>
            <person name="Saha S."/>
            <person name="Chowdhury M."/>
            <person name="Rahman A.H."/>
            <person name="Stear M."/>
            <person name="Miah G."/>
            <person name="Das G.B."/>
            <person name="Hossain M.M."/>
            <person name="Kumkum M."/>
            <person name="Islam M.S."/>
            <person name="Mollah A.M."/>
            <person name="Ahsan A."/>
            <person name="Tusar F."/>
            <person name="Khan M.K.I."/>
        </authorList>
    </citation>
    <scope>NUCLEOTIDE SEQUENCE [LARGE SCALE GENOMIC DNA]</scope>
</reference>
<keyword evidence="2" id="KW-1017">Isopeptide bond</keyword>
<proteinExistence type="predicted"/>
<evidence type="ECO:0000256" key="12">
    <source>
        <dbReference type="PROSITE-ProRule" id="PRU00047"/>
    </source>
</evidence>
<reference evidence="15" key="2">
    <citation type="submission" date="2025-08" db="UniProtKB">
        <authorList>
            <consortium name="Ensembl"/>
        </authorList>
    </citation>
    <scope>IDENTIFICATION</scope>
</reference>
<dbReference type="GO" id="GO:0008270">
    <property type="term" value="F:zinc ion binding"/>
    <property type="evidence" value="ECO:0007669"/>
    <property type="project" value="UniProtKB-KW"/>
</dbReference>
<dbReference type="SUPFAM" id="SSF57756">
    <property type="entry name" value="Retrovirus zinc finger-like domains"/>
    <property type="match status" value="2"/>
</dbReference>
<keyword evidence="3" id="KW-0479">Metal-binding</keyword>
<dbReference type="GO" id="GO:0071039">
    <property type="term" value="P:nuclear polyadenylation-dependent CUT catabolic process"/>
    <property type="evidence" value="ECO:0007669"/>
    <property type="project" value="TreeGrafter"/>
</dbReference>
<evidence type="ECO:0000313" key="15">
    <source>
        <dbReference type="Ensembl" id="ENSCHIP00010019535.1"/>
    </source>
</evidence>
<dbReference type="Ensembl" id="ENSCHIT00010027449.1">
    <property type="protein sequence ID" value="ENSCHIP00010019535.1"/>
    <property type="gene ID" value="ENSCHIG00010014345.1"/>
</dbReference>
<dbReference type="GO" id="GO:0071038">
    <property type="term" value="P:TRAMP-dependent tRNA surveillance pathway"/>
    <property type="evidence" value="ECO:0007669"/>
    <property type="project" value="TreeGrafter"/>
</dbReference>
<sequence length="559" mass="64296">MMFGGYETIEAYEDELYREESSSELSVDSEVEFQLYSQVHYAQDLDNVMREEEHEERNSGNSESFSSKPNQKNLIVLSDSEVIQLSDGSEVITLSDEDSIYRCERKNFRVHAKDKTQGSPASLHSNDLADKKCKRDIEKSNPGERSGTIQEVMIIEVSSSEEEESTISESDNVESWMLLGCEVDDKDDDILLNLVGCEKSVNEGEDDVNWFISDKDIEAQIGNKRSSGKWTHRYYTANKNVTCRNCDKCGHLSKNCPFPQKVRPCCLCSERGHLQYACPARFCLGCSLPMSSTHRCLERASWRKRCDRCDMIGHYADACPEIWRQYHLTTKPGPPKKPKTPSGQSALVYCYNCGQEGHYGHECSERRMFNQTFPTSPFIYYYDDKYEIRERDQRIKRKVKEAFCRAPWSWGQLIPLSVDLHSQTSSQSHVGLQVSLLYGDVILPLRTRTLHFRFQFFSTVVILGKTPLYRFSCQEHLPPMSSFFLMLYFHYESKSRCSYNCALRKTLKFIHSLLNLNMIRFIKNSQIHSPETFSSHRGRSAELQLCAGGGRALWPLLAS</sequence>
<evidence type="ECO:0000256" key="7">
    <source>
        <dbReference type="ARBA" id="ARBA00022843"/>
    </source>
</evidence>
<dbReference type="GO" id="GO:0071036">
    <property type="term" value="P:nuclear polyadenylation-dependent snoRNA catabolic process"/>
    <property type="evidence" value="ECO:0007669"/>
    <property type="project" value="TreeGrafter"/>
</dbReference>
<dbReference type="InterPro" id="IPR051644">
    <property type="entry name" value="TRAMP_AT-DNA-binding"/>
</dbReference>
<evidence type="ECO:0000256" key="8">
    <source>
        <dbReference type="ARBA" id="ARBA00023242"/>
    </source>
</evidence>
<evidence type="ECO:0000256" key="5">
    <source>
        <dbReference type="ARBA" id="ARBA00022771"/>
    </source>
</evidence>
<dbReference type="PANTHER" id="PTHR46543:SF1">
    <property type="entry name" value="ZINC FINGER CCHC DOMAIN-CONTAINING PROTEIN 7"/>
    <property type="match status" value="1"/>
</dbReference>
<dbReference type="AlphaFoldDB" id="A0A8C2PFQ3"/>
<evidence type="ECO:0000256" key="3">
    <source>
        <dbReference type="ARBA" id="ARBA00022723"/>
    </source>
</evidence>
<dbReference type="GO" id="GO:0071031">
    <property type="term" value="P:nuclear mRNA surveillance of mRNA 3'-end processing"/>
    <property type="evidence" value="ECO:0007669"/>
    <property type="project" value="TreeGrafter"/>
</dbReference>
<evidence type="ECO:0000256" key="1">
    <source>
        <dbReference type="ARBA" id="ARBA00004604"/>
    </source>
</evidence>
<dbReference type="GO" id="GO:0031499">
    <property type="term" value="C:TRAMP complex"/>
    <property type="evidence" value="ECO:0007669"/>
    <property type="project" value="TreeGrafter"/>
</dbReference>
<dbReference type="FunFam" id="4.10.60.10:FF:000020">
    <property type="entry name" value="Zinc finger CCHC domain-containing protein 7"/>
    <property type="match status" value="1"/>
</dbReference>
<dbReference type="GO" id="GO:0005730">
    <property type="term" value="C:nucleolus"/>
    <property type="evidence" value="ECO:0007669"/>
    <property type="project" value="UniProtKB-SubCell"/>
</dbReference>
<dbReference type="PANTHER" id="PTHR46543">
    <property type="entry name" value="ZINC FINGER CCHC DOMAIN-CONTAINING PROTEIN 7"/>
    <property type="match status" value="1"/>
</dbReference>
<evidence type="ECO:0000256" key="10">
    <source>
        <dbReference type="ARBA" id="ARBA00043023"/>
    </source>
</evidence>
<keyword evidence="4" id="KW-0677">Repeat</keyword>
<evidence type="ECO:0000256" key="9">
    <source>
        <dbReference type="ARBA" id="ARBA00041190"/>
    </source>
</evidence>
<dbReference type="FunFam" id="4.10.60.10:FF:000041">
    <property type="entry name" value="Zinc finger CCHC domain-containing protein 7"/>
    <property type="match status" value="1"/>
</dbReference>
<feature type="compositionally biased region" description="Polar residues" evidence="13">
    <location>
        <begin position="59"/>
        <end position="71"/>
    </location>
</feature>
<protein>
    <recommendedName>
        <fullName evidence="9">Zinc finger CCHC domain-containing protein 7</fullName>
    </recommendedName>
    <alternativeName>
        <fullName evidence="10">TRAMP-like complex RNA-binding factor ZCCHC7</fullName>
    </alternativeName>
</protein>
<dbReference type="GO" id="GO:0071035">
    <property type="term" value="P:nuclear polyadenylation-dependent rRNA catabolic process"/>
    <property type="evidence" value="ECO:0007669"/>
    <property type="project" value="TreeGrafter"/>
</dbReference>
<dbReference type="GO" id="GO:0071037">
    <property type="term" value="P:nuclear polyadenylation-dependent snRNA catabolic process"/>
    <property type="evidence" value="ECO:0007669"/>
    <property type="project" value="TreeGrafter"/>
</dbReference>
<dbReference type="InterPro" id="IPR001878">
    <property type="entry name" value="Znf_CCHC"/>
</dbReference>
<dbReference type="Gene3D" id="4.10.60.10">
    <property type="entry name" value="Zinc finger, CCHC-type"/>
    <property type="match status" value="2"/>
</dbReference>
<name>A0A8C2PFQ3_CAPHI</name>
<dbReference type="GO" id="GO:0003723">
    <property type="term" value="F:RNA binding"/>
    <property type="evidence" value="ECO:0007669"/>
    <property type="project" value="TreeGrafter"/>
</dbReference>
<feature type="region of interest" description="Disordered" evidence="13">
    <location>
        <begin position="50"/>
        <end position="71"/>
    </location>
</feature>
<evidence type="ECO:0000256" key="2">
    <source>
        <dbReference type="ARBA" id="ARBA00022499"/>
    </source>
</evidence>
<keyword evidence="5 12" id="KW-0863">Zinc-finger</keyword>
<evidence type="ECO:0000256" key="4">
    <source>
        <dbReference type="ARBA" id="ARBA00022737"/>
    </source>
</evidence>
<comment type="subunit">
    <text evidence="11">Component of a nucleolar TRAMP-like complex, an ATP-dependent exosome regulatory complex consisting of a helicase (MTREX), an oligadenylate polymerase (TENT4B or TENT4A), and a substrate specific RNA-binding factor (ZCCHC7 or ZCCHC8). Several TRAMP-like complexes exist with specific compositions and are associated with nuclear, or nucleolar RNA exosomes.</text>
</comment>
<feature type="domain" description="CCHC-type" evidence="14">
    <location>
        <begin position="350"/>
        <end position="365"/>
    </location>
</feature>
<dbReference type="InterPro" id="IPR036875">
    <property type="entry name" value="Znf_CCHC_sf"/>
</dbReference>